<gene>
    <name evidence="1" type="ORF">EFA69_10605</name>
</gene>
<comment type="caution">
    <text evidence="1">The sequence shown here is derived from an EMBL/GenBank/DDBJ whole genome shotgun (WGS) entry which is preliminary data.</text>
</comment>
<dbReference type="AlphaFoldDB" id="A0A3M9MWR7"/>
<sequence>MEAIRRFSCDSEEELWRQVAIDITRDKNLTSYSAQLSLAGTDIFLDLDIDLGGGFESGSSATTFMAPLPTPVELRFALHEQDWMSEIGKFFGMEDVRLGWPELDDAFIIKTNHPEALKALMADENLRQVLLQHPNCEFTLSVDSDEPDATPYLTFSKDEAILDMTKLQEVYHMLFTLLQRLG</sequence>
<evidence type="ECO:0000313" key="2">
    <source>
        <dbReference type="Proteomes" id="UP000271010"/>
    </source>
</evidence>
<organism evidence="1 2">
    <name type="scientific">Rufibacter immobilis</name>
    <dbReference type="NCBI Taxonomy" id="1348778"/>
    <lineage>
        <taxon>Bacteria</taxon>
        <taxon>Pseudomonadati</taxon>
        <taxon>Bacteroidota</taxon>
        <taxon>Cytophagia</taxon>
        <taxon>Cytophagales</taxon>
        <taxon>Hymenobacteraceae</taxon>
        <taxon>Rufibacter</taxon>
    </lineage>
</organism>
<dbReference type="EMBL" id="RJJE01000009">
    <property type="protein sequence ID" value="RNI29969.1"/>
    <property type="molecule type" value="Genomic_DNA"/>
</dbReference>
<dbReference type="Proteomes" id="UP000271010">
    <property type="component" value="Unassembled WGS sequence"/>
</dbReference>
<evidence type="ECO:0000313" key="1">
    <source>
        <dbReference type="EMBL" id="RNI29969.1"/>
    </source>
</evidence>
<dbReference type="OrthoDB" id="262374at2"/>
<proteinExistence type="predicted"/>
<keyword evidence="2" id="KW-1185">Reference proteome</keyword>
<dbReference type="RefSeq" id="WP_123133050.1">
    <property type="nucleotide sequence ID" value="NZ_RJJE01000009.1"/>
</dbReference>
<reference evidence="1 2" key="1">
    <citation type="submission" date="2018-11" db="EMBL/GenBank/DDBJ databases">
        <title>Rufibacter latericius sp. nov., isolated from water in Baiyang Lake.</title>
        <authorList>
            <person name="Yang Y."/>
        </authorList>
    </citation>
    <scope>NUCLEOTIDE SEQUENCE [LARGE SCALE GENOMIC DNA]</scope>
    <source>
        <strain evidence="1 2">MCC P1</strain>
    </source>
</reference>
<accession>A0A3M9MWR7</accession>
<name>A0A3M9MWR7_9BACT</name>
<protein>
    <submittedName>
        <fullName evidence="1">Uncharacterized protein</fullName>
    </submittedName>
</protein>